<evidence type="ECO:0000313" key="1">
    <source>
        <dbReference type="EMBL" id="KAJ6650193.1"/>
    </source>
</evidence>
<sequence>RDLLRLSTSSNLSRNALPIQYVEKRFEKPFDMVDNPIIVELEEATVEISPEAQEMEVSSWHIVRSCADIEEVNLNSNAVLDVTI</sequence>
<protein>
    <submittedName>
        <fullName evidence="1">Uncharacterized protein</fullName>
    </submittedName>
</protein>
<comment type="caution">
    <text evidence="1">The sequence shown here is derived from an EMBL/GenBank/DDBJ whole genome shotgun (WGS) entry which is preliminary data.</text>
</comment>
<name>A0A9Q0NH75_9DIPT</name>
<reference evidence="1" key="1">
    <citation type="submission" date="2022-07" db="EMBL/GenBank/DDBJ databases">
        <authorList>
            <person name="Trinca V."/>
            <person name="Uliana J.V.C."/>
            <person name="Torres T.T."/>
            <person name="Ward R.J."/>
            <person name="Monesi N."/>
        </authorList>
    </citation>
    <scope>NUCLEOTIDE SEQUENCE</scope>
    <source>
        <strain evidence="1">HSMRA1968</strain>
        <tissue evidence="1">Whole embryos</tissue>
    </source>
</reference>
<dbReference type="AlphaFoldDB" id="A0A9Q0NH75"/>
<dbReference type="EMBL" id="WJQU01000001">
    <property type="protein sequence ID" value="KAJ6650193.1"/>
    <property type="molecule type" value="Genomic_DNA"/>
</dbReference>
<proteinExistence type="predicted"/>
<gene>
    <name evidence="1" type="ORF">Bhyg_05438</name>
</gene>
<accession>A0A9Q0NH75</accession>
<feature type="non-terminal residue" evidence="1">
    <location>
        <position position="84"/>
    </location>
</feature>
<organism evidence="1 2">
    <name type="scientific">Pseudolycoriella hygida</name>
    <dbReference type="NCBI Taxonomy" id="35572"/>
    <lineage>
        <taxon>Eukaryota</taxon>
        <taxon>Metazoa</taxon>
        <taxon>Ecdysozoa</taxon>
        <taxon>Arthropoda</taxon>
        <taxon>Hexapoda</taxon>
        <taxon>Insecta</taxon>
        <taxon>Pterygota</taxon>
        <taxon>Neoptera</taxon>
        <taxon>Endopterygota</taxon>
        <taxon>Diptera</taxon>
        <taxon>Nematocera</taxon>
        <taxon>Sciaroidea</taxon>
        <taxon>Sciaridae</taxon>
        <taxon>Pseudolycoriella</taxon>
    </lineage>
</organism>
<feature type="non-terminal residue" evidence="1">
    <location>
        <position position="1"/>
    </location>
</feature>
<keyword evidence="2" id="KW-1185">Reference proteome</keyword>
<evidence type="ECO:0000313" key="2">
    <source>
        <dbReference type="Proteomes" id="UP001151699"/>
    </source>
</evidence>
<dbReference type="Proteomes" id="UP001151699">
    <property type="component" value="Chromosome A"/>
</dbReference>